<dbReference type="Ensembl" id="ENSGACT00000019589.1">
    <property type="protein sequence ID" value="ENSGACP00000019551.1"/>
    <property type="gene ID" value="ENSGACG00000014809.1"/>
</dbReference>
<accession>G3PPL7</accession>
<name>G3PPL7_GASAC</name>
<dbReference type="GO" id="GO:0005634">
    <property type="term" value="C:nucleus"/>
    <property type="evidence" value="ECO:0007669"/>
    <property type="project" value="TreeGrafter"/>
</dbReference>
<dbReference type="STRING" id="69293.ENSGACP00000019551"/>
<dbReference type="AlphaFoldDB" id="G3PPL7"/>
<sequence>MSRCHDDVLRLVLTNMEAEQKVALRRVYASALPLMGVAVCRHLRQVERVVLGYLEVRDPPEETSRLKILEVLQITTRAAWPRVACRVAPLLRCLMKLLVAVDSDGELRLSVRQRLMDQASVCLQLLDACCHGDVQRLLQQVDSSCCSSEVLRCLATVIATPER</sequence>
<organism evidence="2">
    <name type="scientific">Gasterosteus aculeatus</name>
    <name type="common">Three-spined stickleback</name>
    <dbReference type="NCBI Taxonomy" id="69293"/>
    <lineage>
        <taxon>Eukaryota</taxon>
        <taxon>Metazoa</taxon>
        <taxon>Chordata</taxon>
        <taxon>Craniata</taxon>
        <taxon>Vertebrata</taxon>
        <taxon>Euteleostomi</taxon>
        <taxon>Actinopterygii</taxon>
        <taxon>Neopterygii</taxon>
        <taxon>Teleostei</taxon>
        <taxon>Neoteleostei</taxon>
        <taxon>Acanthomorphata</taxon>
        <taxon>Eupercaria</taxon>
        <taxon>Perciformes</taxon>
        <taxon>Cottioidei</taxon>
        <taxon>Gasterosteales</taxon>
        <taxon>Gasterosteidae</taxon>
        <taxon>Gasterosteus</taxon>
    </lineage>
</organism>
<dbReference type="InterPro" id="IPR018870">
    <property type="entry name" value="Tti2"/>
</dbReference>
<dbReference type="Bgee" id="ENSGACG00000014809">
    <property type="expression patterns" value="Expressed in liver and 12 other cell types or tissues"/>
</dbReference>
<dbReference type="InParanoid" id="G3PPL7"/>
<evidence type="ECO:0000256" key="1">
    <source>
        <dbReference type="ARBA" id="ARBA00034736"/>
    </source>
</evidence>
<reference evidence="2" key="2">
    <citation type="submission" date="2024-04" db="UniProtKB">
        <authorList>
            <consortium name="Ensembl"/>
        </authorList>
    </citation>
    <scope>IDENTIFICATION</scope>
</reference>
<dbReference type="PANTHER" id="PTHR32226">
    <property type="entry name" value="TELO2-INTERACTING PROTEIN 2"/>
    <property type="match status" value="1"/>
</dbReference>
<dbReference type="GO" id="GO:0110078">
    <property type="term" value="C:TTT Hsp90 cochaperone complex"/>
    <property type="evidence" value="ECO:0007669"/>
    <property type="project" value="InterPro"/>
</dbReference>
<dbReference type="PANTHER" id="PTHR32226:SF2">
    <property type="entry name" value="TELO2-INTERACTING PROTEIN 2"/>
    <property type="match status" value="1"/>
</dbReference>
<reference evidence="2" key="1">
    <citation type="submission" date="2006-01" db="EMBL/GenBank/DDBJ databases">
        <authorList>
            <person name="Lindblad-Toh K."/>
            <person name="Mauceli E."/>
            <person name="Grabherr M."/>
            <person name="Chang J.L."/>
            <person name="Lander E.S."/>
        </authorList>
    </citation>
    <scope>NUCLEOTIDE SEQUENCE [LARGE SCALE GENOMIC DNA]</scope>
</reference>
<comment type="similarity">
    <text evidence="1">Belongs to the TTI2 family.</text>
</comment>
<evidence type="ECO:0000313" key="2">
    <source>
        <dbReference type="Ensembl" id="ENSGACP00000019551.1"/>
    </source>
</evidence>
<dbReference type="OMA" id="CHEIVYS"/>
<protein>
    <recommendedName>
        <fullName evidence="3">TELO2 interacting protein 2</fullName>
    </recommendedName>
</protein>
<dbReference type="GO" id="GO:0005829">
    <property type="term" value="C:cytosol"/>
    <property type="evidence" value="ECO:0007669"/>
    <property type="project" value="TreeGrafter"/>
</dbReference>
<dbReference type="eggNOG" id="ENOG502QVMM">
    <property type="taxonomic scope" value="Eukaryota"/>
</dbReference>
<proteinExistence type="inferred from homology"/>
<evidence type="ECO:0008006" key="3">
    <source>
        <dbReference type="Google" id="ProtNLM"/>
    </source>
</evidence>